<feature type="compositionally biased region" description="Basic and acidic residues" evidence="1">
    <location>
        <begin position="54"/>
        <end position="65"/>
    </location>
</feature>
<feature type="region of interest" description="Disordered" evidence="1">
    <location>
        <begin position="43"/>
        <end position="65"/>
    </location>
</feature>
<gene>
    <name evidence="2" type="ORF">METZ01_LOCUS165544</name>
</gene>
<feature type="non-terminal residue" evidence="2">
    <location>
        <position position="146"/>
    </location>
</feature>
<protein>
    <submittedName>
        <fullName evidence="2">Uncharacterized protein</fullName>
    </submittedName>
</protein>
<proteinExistence type="predicted"/>
<name>A0A382BFP9_9ZZZZ</name>
<dbReference type="SUPFAM" id="SSF51197">
    <property type="entry name" value="Clavaminate synthase-like"/>
    <property type="match status" value="1"/>
</dbReference>
<organism evidence="2">
    <name type="scientific">marine metagenome</name>
    <dbReference type="NCBI Taxonomy" id="408172"/>
    <lineage>
        <taxon>unclassified sequences</taxon>
        <taxon>metagenomes</taxon>
        <taxon>ecological metagenomes</taxon>
    </lineage>
</organism>
<accession>A0A382BFP9</accession>
<evidence type="ECO:0000256" key="1">
    <source>
        <dbReference type="SAM" id="MobiDB-lite"/>
    </source>
</evidence>
<evidence type="ECO:0000313" key="2">
    <source>
        <dbReference type="EMBL" id="SVB12690.1"/>
    </source>
</evidence>
<sequence>MKAFTKEQVERFESDGYLFLEEALPPDVLKVLNDEFDAWVDESRSHGEPYGTTIDERPRFDLEPGHSAERPALRRIASPTELSAAYLGVMRSGLAVDGTAQLIGPNIEFSHSKINSKQPGAATEVKFHQDILFEAHTNDDMLAVLY</sequence>
<dbReference type="EMBL" id="UINC01029638">
    <property type="protein sequence ID" value="SVB12690.1"/>
    <property type="molecule type" value="Genomic_DNA"/>
</dbReference>
<dbReference type="AlphaFoldDB" id="A0A382BFP9"/>
<reference evidence="2" key="1">
    <citation type="submission" date="2018-05" db="EMBL/GenBank/DDBJ databases">
        <authorList>
            <person name="Lanie J.A."/>
            <person name="Ng W.-L."/>
            <person name="Kazmierczak K.M."/>
            <person name="Andrzejewski T.M."/>
            <person name="Davidsen T.M."/>
            <person name="Wayne K.J."/>
            <person name="Tettelin H."/>
            <person name="Glass J.I."/>
            <person name="Rusch D."/>
            <person name="Podicherti R."/>
            <person name="Tsui H.-C.T."/>
            <person name="Winkler M.E."/>
        </authorList>
    </citation>
    <scope>NUCLEOTIDE SEQUENCE</scope>
</reference>
<dbReference type="Gene3D" id="2.60.120.620">
    <property type="entry name" value="q2cbj1_9rhob like domain"/>
    <property type="match status" value="1"/>
</dbReference>